<dbReference type="InterPro" id="IPR036465">
    <property type="entry name" value="vWFA_dom_sf"/>
</dbReference>
<dbReference type="InterPro" id="IPR028087">
    <property type="entry name" value="Tad_N"/>
</dbReference>
<dbReference type="Proteomes" id="UP000292781">
    <property type="component" value="Unassembled WGS sequence"/>
</dbReference>
<comment type="caution">
    <text evidence="3">The sequence shown here is derived from an EMBL/GenBank/DDBJ whole genome shotgun (WGS) entry which is preliminary data.</text>
</comment>
<accession>A0A4Q9VN23</accession>
<keyword evidence="1" id="KW-0472">Membrane</keyword>
<sequence length="432" mass="44440">MTDPLRTRLARFAADRSGNVAMMFALALVPLIFAVGLAIDYSVAVRNRTELQSAVDGAALAASRAAVDYLSDNGFSAANAATASTLGVNAGTALFNASVAGLKLAAAPVLTLTMSIPSAQSIGATASATASAPTSLLAAVGKTSIDLAADASAVAALPVSYYQFLFLVDISGSMAIGGTSADIATLQASSAFGYCGFACHDPNHYYGSTDYRVLAKTKNIKLKIDYVTTAVQTFLTTLNTALTKANAQSKTAIYTYATNFTTLQASTSSMSTAISSAANIDVEPVGTSSSNWGYTKTASALTSIKNLLANVGDGTSTTSRKTYVIFITDALEDLPAPGTTYGRSTDLAYGTNCTTLKNAGVTLITVEATYPVVPNDAQYTQIVAPWASSMQPTMKACATSAQWAFSATDGPGIQAAMNTAVVQITSTLRISN</sequence>
<dbReference type="EMBL" id="SJFN01000017">
    <property type="protein sequence ID" value="TBW37040.1"/>
    <property type="molecule type" value="Genomic_DNA"/>
</dbReference>
<dbReference type="SUPFAM" id="SSF53300">
    <property type="entry name" value="vWA-like"/>
    <property type="match status" value="1"/>
</dbReference>
<evidence type="ECO:0000313" key="4">
    <source>
        <dbReference type="Proteomes" id="UP000292781"/>
    </source>
</evidence>
<keyword evidence="1" id="KW-0812">Transmembrane</keyword>
<name>A0A4Q9VN23_9HYPH</name>
<feature type="domain" description="Putative Flp pilus-assembly TadG-like N-terminal" evidence="2">
    <location>
        <begin position="18"/>
        <end position="62"/>
    </location>
</feature>
<protein>
    <submittedName>
        <fullName evidence="3">Pilus assembly protein</fullName>
    </submittedName>
</protein>
<keyword evidence="4" id="KW-1185">Reference proteome</keyword>
<dbReference type="RefSeq" id="WP_131309989.1">
    <property type="nucleotide sequence ID" value="NZ_SJFN01000017.1"/>
</dbReference>
<feature type="transmembrane region" description="Helical" evidence="1">
    <location>
        <begin position="20"/>
        <end position="39"/>
    </location>
</feature>
<dbReference type="OrthoDB" id="7522752at2"/>
<proteinExistence type="predicted"/>
<dbReference type="Pfam" id="PF13400">
    <property type="entry name" value="Tad"/>
    <property type="match status" value="1"/>
</dbReference>
<evidence type="ECO:0000313" key="3">
    <source>
        <dbReference type="EMBL" id="TBW37040.1"/>
    </source>
</evidence>
<keyword evidence="1" id="KW-1133">Transmembrane helix</keyword>
<organism evidence="3 4">
    <name type="scientific">Siculibacillus lacustris</name>
    <dbReference type="NCBI Taxonomy" id="1549641"/>
    <lineage>
        <taxon>Bacteria</taxon>
        <taxon>Pseudomonadati</taxon>
        <taxon>Pseudomonadota</taxon>
        <taxon>Alphaproteobacteria</taxon>
        <taxon>Hyphomicrobiales</taxon>
        <taxon>Ancalomicrobiaceae</taxon>
        <taxon>Siculibacillus</taxon>
    </lineage>
</organism>
<dbReference type="Gene3D" id="3.40.50.410">
    <property type="entry name" value="von Willebrand factor, type A domain"/>
    <property type="match status" value="1"/>
</dbReference>
<evidence type="ECO:0000259" key="2">
    <source>
        <dbReference type="Pfam" id="PF13400"/>
    </source>
</evidence>
<reference evidence="3 4" key="1">
    <citation type="submission" date="2019-02" db="EMBL/GenBank/DDBJ databases">
        <title>Siculibacillus lacustris gen. nov., sp. nov., a new rosette-forming bacterium isolated from a freshwater crater lake (Lake St. Ana, Romania).</title>
        <authorList>
            <person name="Felfoldi T."/>
            <person name="Marton Z."/>
            <person name="Szabo A."/>
            <person name="Mentes A."/>
            <person name="Boka K."/>
            <person name="Marialigeti K."/>
            <person name="Mathe I."/>
            <person name="Koncz M."/>
            <person name="Schumann P."/>
            <person name="Toth E."/>
        </authorList>
    </citation>
    <scope>NUCLEOTIDE SEQUENCE [LARGE SCALE GENOMIC DNA]</scope>
    <source>
        <strain evidence="3 4">SA-279</strain>
    </source>
</reference>
<evidence type="ECO:0000256" key="1">
    <source>
        <dbReference type="SAM" id="Phobius"/>
    </source>
</evidence>
<dbReference type="AlphaFoldDB" id="A0A4Q9VN23"/>
<gene>
    <name evidence="3" type="ORF">EYW49_12890</name>
</gene>